<dbReference type="EMBL" id="OA569596">
    <property type="protein sequence ID" value="CAD7202617.1"/>
    <property type="molecule type" value="Genomic_DNA"/>
</dbReference>
<proteinExistence type="predicted"/>
<evidence type="ECO:0000313" key="1">
    <source>
        <dbReference type="EMBL" id="CAD7202617.1"/>
    </source>
</evidence>
<gene>
    <name evidence="1" type="ORF">TDIB3V08_LOCUS8799</name>
</gene>
<dbReference type="AlphaFoldDB" id="A0A7R8VT74"/>
<accession>A0A7R8VT74</accession>
<name>A0A7R8VT74_TIMDO</name>
<protein>
    <submittedName>
        <fullName evidence="1">Uncharacterized protein</fullName>
    </submittedName>
</protein>
<reference evidence="1" key="1">
    <citation type="submission" date="2020-11" db="EMBL/GenBank/DDBJ databases">
        <authorList>
            <person name="Tran Van P."/>
        </authorList>
    </citation>
    <scope>NUCLEOTIDE SEQUENCE</scope>
</reference>
<sequence length="111" mass="11980">MADTLWTIIARYKPPTGSPRVSGYTGTSPEFPAVKYQPKFPVSCVLPLMGNIARITSSDLWIHHEERTNEMWLLGVDANIGGKMCPDTSSSLYITSVMGSGGASCPGQKES</sequence>
<organism evidence="1">
    <name type="scientific">Timema douglasi</name>
    <name type="common">Walking stick</name>
    <dbReference type="NCBI Taxonomy" id="61478"/>
    <lineage>
        <taxon>Eukaryota</taxon>
        <taxon>Metazoa</taxon>
        <taxon>Ecdysozoa</taxon>
        <taxon>Arthropoda</taxon>
        <taxon>Hexapoda</taxon>
        <taxon>Insecta</taxon>
        <taxon>Pterygota</taxon>
        <taxon>Neoptera</taxon>
        <taxon>Polyneoptera</taxon>
        <taxon>Phasmatodea</taxon>
        <taxon>Timematodea</taxon>
        <taxon>Timematoidea</taxon>
        <taxon>Timematidae</taxon>
        <taxon>Timema</taxon>
    </lineage>
</organism>